<name>A0ABN1DC36_9GAMM</name>
<sequence length="266" mass="28429">MRIYLITGLLLSSITVQAAPSCSFLEWDKYQDSQLLRQAVKGPYIFATSDVKVDADGAPNAYHPDDVGLHCTKGVGFKGLDCPANGGYPNQSWWRSAIVPDPKNNSKGYIQPDGRFKGYFVSQTSLKDKSKSNLDPAKYVDSTAVPYLVFPGQFYSKTGTGFVGDYGFALNLDNGKSSSFIVAEVGPPKAHLGEMSIYLGSALGGSDPNPRTGAGTPKGKILYVVFPYTKAASGWPIANETIESTVSELLKSIGGVEMLKSCASAL</sequence>
<evidence type="ECO:0000313" key="2">
    <source>
        <dbReference type="EMBL" id="GAA0539199.1"/>
    </source>
</evidence>
<reference evidence="2 3" key="1">
    <citation type="journal article" date="2019" name="Int. J. Syst. Evol. Microbiol.">
        <title>The Global Catalogue of Microorganisms (GCM) 10K type strain sequencing project: providing services to taxonomists for standard genome sequencing and annotation.</title>
        <authorList>
            <consortium name="The Broad Institute Genomics Platform"/>
            <consortium name="The Broad Institute Genome Sequencing Center for Infectious Disease"/>
            <person name="Wu L."/>
            <person name="Ma J."/>
        </authorList>
    </citation>
    <scope>NUCLEOTIDE SEQUENCE [LARGE SCALE GENOMIC DNA]</scope>
    <source>
        <strain evidence="2 3">JCM 14331</strain>
    </source>
</reference>
<dbReference type="Proteomes" id="UP001501169">
    <property type="component" value="Unassembled WGS sequence"/>
</dbReference>
<protein>
    <submittedName>
        <fullName evidence="2">Glycoside hydrolase family 75 protein</fullName>
    </submittedName>
</protein>
<dbReference type="RefSeq" id="WP_226765735.1">
    <property type="nucleotide sequence ID" value="NZ_BAAAEO010000001.1"/>
</dbReference>
<dbReference type="EMBL" id="BAAAEO010000001">
    <property type="protein sequence ID" value="GAA0539199.1"/>
    <property type="molecule type" value="Genomic_DNA"/>
</dbReference>
<gene>
    <name evidence="2" type="ORF">GCM10009098_03430</name>
</gene>
<organism evidence="2 3">
    <name type="scientific">Rheinheimera aquimaris</name>
    <dbReference type="NCBI Taxonomy" id="412437"/>
    <lineage>
        <taxon>Bacteria</taxon>
        <taxon>Pseudomonadati</taxon>
        <taxon>Pseudomonadota</taxon>
        <taxon>Gammaproteobacteria</taxon>
        <taxon>Chromatiales</taxon>
        <taxon>Chromatiaceae</taxon>
        <taxon>Rheinheimera</taxon>
    </lineage>
</organism>
<keyword evidence="2" id="KW-0378">Hydrolase</keyword>
<comment type="caution">
    <text evidence="2">The sequence shown here is derived from an EMBL/GenBank/DDBJ whole genome shotgun (WGS) entry which is preliminary data.</text>
</comment>
<evidence type="ECO:0000313" key="3">
    <source>
        <dbReference type="Proteomes" id="UP001501169"/>
    </source>
</evidence>
<proteinExistence type="predicted"/>
<keyword evidence="1" id="KW-0732">Signal</keyword>
<keyword evidence="3" id="KW-1185">Reference proteome</keyword>
<accession>A0ABN1DC36</accession>
<dbReference type="GO" id="GO:0016787">
    <property type="term" value="F:hydrolase activity"/>
    <property type="evidence" value="ECO:0007669"/>
    <property type="project" value="UniProtKB-KW"/>
</dbReference>
<feature type="chain" id="PRO_5046333118" evidence="1">
    <location>
        <begin position="19"/>
        <end position="266"/>
    </location>
</feature>
<evidence type="ECO:0000256" key="1">
    <source>
        <dbReference type="SAM" id="SignalP"/>
    </source>
</evidence>
<feature type="signal peptide" evidence="1">
    <location>
        <begin position="1"/>
        <end position="18"/>
    </location>
</feature>